<dbReference type="FunFam" id="1.10.630.10:FF:000055">
    <property type="entry name" value="Cytochrome P450 71A26"/>
    <property type="match status" value="2"/>
</dbReference>
<dbReference type="InterPro" id="IPR002401">
    <property type="entry name" value="Cyt_P450_E_grp-I"/>
</dbReference>
<feature type="region of interest" description="Disordered" evidence="14">
    <location>
        <begin position="604"/>
        <end position="628"/>
    </location>
</feature>
<evidence type="ECO:0000313" key="15">
    <source>
        <dbReference type="EMBL" id="KAF8704225.1"/>
    </source>
</evidence>
<evidence type="ECO:0000256" key="13">
    <source>
        <dbReference type="PIRSR" id="PIRSR602401-1"/>
    </source>
</evidence>
<dbReference type="CDD" id="cd11072">
    <property type="entry name" value="CYP71-like"/>
    <property type="match status" value="2"/>
</dbReference>
<organism evidence="15 16">
    <name type="scientific">Digitaria exilis</name>
    <dbReference type="NCBI Taxonomy" id="1010633"/>
    <lineage>
        <taxon>Eukaryota</taxon>
        <taxon>Viridiplantae</taxon>
        <taxon>Streptophyta</taxon>
        <taxon>Embryophyta</taxon>
        <taxon>Tracheophyta</taxon>
        <taxon>Spermatophyta</taxon>
        <taxon>Magnoliopsida</taxon>
        <taxon>Liliopsida</taxon>
        <taxon>Poales</taxon>
        <taxon>Poaceae</taxon>
        <taxon>PACMAD clade</taxon>
        <taxon>Panicoideae</taxon>
        <taxon>Panicodae</taxon>
        <taxon>Paniceae</taxon>
        <taxon>Anthephorinae</taxon>
        <taxon>Digitaria</taxon>
    </lineage>
</organism>
<keyword evidence="9" id="KW-0560">Oxidoreductase</keyword>
<dbReference type="Proteomes" id="UP000636709">
    <property type="component" value="Unassembled WGS sequence"/>
</dbReference>
<dbReference type="GO" id="GO:0004497">
    <property type="term" value="F:monooxygenase activity"/>
    <property type="evidence" value="ECO:0007669"/>
    <property type="project" value="UniProtKB-KW"/>
</dbReference>
<dbReference type="GO" id="GO:0016020">
    <property type="term" value="C:membrane"/>
    <property type="evidence" value="ECO:0007669"/>
    <property type="project" value="UniProtKB-SubCell"/>
</dbReference>
<evidence type="ECO:0000256" key="5">
    <source>
        <dbReference type="ARBA" id="ARBA00022617"/>
    </source>
</evidence>
<evidence type="ECO:0000256" key="14">
    <source>
        <dbReference type="SAM" id="MobiDB-lite"/>
    </source>
</evidence>
<evidence type="ECO:0000256" key="1">
    <source>
        <dbReference type="ARBA" id="ARBA00001971"/>
    </source>
</evidence>
<feature type="compositionally biased region" description="Low complexity" evidence="14">
    <location>
        <begin position="611"/>
        <end position="622"/>
    </location>
</feature>
<evidence type="ECO:0000256" key="7">
    <source>
        <dbReference type="ARBA" id="ARBA00022723"/>
    </source>
</evidence>
<dbReference type="GO" id="GO:0016705">
    <property type="term" value="F:oxidoreductase activity, acting on paired donors, with incorporation or reduction of molecular oxygen"/>
    <property type="evidence" value="ECO:0007669"/>
    <property type="project" value="InterPro"/>
</dbReference>
<comment type="caution">
    <text evidence="15">The sequence shown here is derived from an EMBL/GenBank/DDBJ whole genome shotgun (WGS) entry which is preliminary data.</text>
</comment>
<evidence type="ECO:0000256" key="3">
    <source>
        <dbReference type="ARBA" id="ARBA00005179"/>
    </source>
</evidence>
<reference evidence="15" key="1">
    <citation type="submission" date="2020-07" db="EMBL/GenBank/DDBJ databases">
        <title>Genome sequence and genetic diversity analysis of an under-domesticated orphan crop, white fonio (Digitaria exilis).</title>
        <authorList>
            <person name="Bennetzen J.L."/>
            <person name="Chen S."/>
            <person name="Ma X."/>
            <person name="Wang X."/>
            <person name="Yssel A.E.J."/>
            <person name="Chaluvadi S.R."/>
            <person name="Johnson M."/>
            <person name="Gangashetty P."/>
            <person name="Hamidou F."/>
            <person name="Sanogo M.D."/>
            <person name="Zwaenepoel A."/>
            <person name="Wallace J."/>
            <person name="Van De Peer Y."/>
            <person name="Van Deynze A."/>
        </authorList>
    </citation>
    <scope>NUCLEOTIDE SEQUENCE</scope>
    <source>
        <tissue evidence="15">Leaves</tissue>
    </source>
</reference>
<evidence type="ECO:0000256" key="9">
    <source>
        <dbReference type="ARBA" id="ARBA00023002"/>
    </source>
</evidence>
<dbReference type="PANTHER" id="PTHR47955">
    <property type="entry name" value="CYTOCHROME P450 FAMILY 71 PROTEIN"/>
    <property type="match status" value="1"/>
</dbReference>
<dbReference type="GO" id="GO:0005506">
    <property type="term" value="F:iron ion binding"/>
    <property type="evidence" value="ECO:0007669"/>
    <property type="project" value="InterPro"/>
</dbReference>
<dbReference type="InterPro" id="IPR036396">
    <property type="entry name" value="Cyt_P450_sf"/>
</dbReference>
<evidence type="ECO:0000256" key="10">
    <source>
        <dbReference type="ARBA" id="ARBA00023004"/>
    </source>
</evidence>
<comment type="subcellular location">
    <subcellularLocation>
        <location evidence="2">Membrane</location>
    </subcellularLocation>
</comment>
<dbReference type="Pfam" id="PF00067">
    <property type="entry name" value="p450"/>
    <property type="match status" value="3"/>
</dbReference>
<dbReference type="Gene3D" id="1.10.630.10">
    <property type="entry name" value="Cytochrome P450"/>
    <property type="match status" value="3"/>
</dbReference>
<dbReference type="PRINTS" id="PR00463">
    <property type="entry name" value="EP450I"/>
</dbReference>
<dbReference type="GO" id="GO:0020037">
    <property type="term" value="F:heme binding"/>
    <property type="evidence" value="ECO:0007669"/>
    <property type="project" value="InterPro"/>
</dbReference>
<dbReference type="EMBL" id="JACEFO010001776">
    <property type="protein sequence ID" value="KAF8704225.1"/>
    <property type="molecule type" value="Genomic_DNA"/>
</dbReference>
<evidence type="ECO:0000256" key="12">
    <source>
        <dbReference type="ARBA" id="ARBA00023136"/>
    </source>
</evidence>
<comment type="similarity">
    <text evidence="4">Belongs to the cytochrome P450 family.</text>
</comment>
<keyword evidence="8" id="KW-1133">Transmembrane helix</keyword>
<comment type="cofactor">
    <cofactor evidence="1 13">
        <name>heme</name>
        <dbReference type="ChEBI" id="CHEBI:30413"/>
    </cofactor>
</comment>
<evidence type="ECO:0000256" key="8">
    <source>
        <dbReference type="ARBA" id="ARBA00022989"/>
    </source>
</evidence>
<evidence type="ECO:0000256" key="11">
    <source>
        <dbReference type="ARBA" id="ARBA00023033"/>
    </source>
</evidence>
<dbReference type="SUPFAM" id="SSF48264">
    <property type="entry name" value="Cytochrome P450"/>
    <property type="match status" value="3"/>
</dbReference>
<feature type="region of interest" description="Disordered" evidence="14">
    <location>
        <begin position="781"/>
        <end position="804"/>
    </location>
</feature>
<evidence type="ECO:0000256" key="6">
    <source>
        <dbReference type="ARBA" id="ARBA00022692"/>
    </source>
</evidence>
<keyword evidence="10 13" id="KW-0408">Iron</keyword>
<evidence type="ECO:0000313" key="16">
    <source>
        <dbReference type="Proteomes" id="UP000636709"/>
    </source>
</evidence>
<accession>A0A835EQ47</accession>
<keyword evidence="12" id="KW-0472">Membrane</keyword>
<dbReference type="InterPro" id="IPR017972">
    <property type="entry name" value="Cyt_P450_CS"/>
</dbReference>
<feature type="binding site" description="axial binding residue" evidence="13">
    <location>
        <position position="1220"/>
    </location>
    <ligand>
        <name>heme</name>
        <dbReference type="ChEBI" id="CHEBI:30413"/>
    </ligand>
    <ligandPart>
        <name>Fe</name>
        <dbReference type="ChEBI" id="CHEBI:18248"/>
    </ligandPart>
</feature>
<name>A0A835EQ47_9POAL</name>
<protein>
    <recommendedName>
        <fullName evidence="17">Cytochrome P450</fullName>
    </recommendedName>
</protein>
<gene>
    <name evidence="15" type="ORF">HU200_031722</name>
</gene>
<keyword evidence="5 13" id="KW-0349">Heme</keyword>
<proteinExistence type="inferred from homology"/>
<keyword evidence="6" id="KW-0812">Transmembrane</keyword>
<comment type="pathway">
    <text evidence="3">Secondary metabolite biosynthesis.</text>
</comment>
<dbReference type="PANTHER" id="PTHR47955:SF14">
    <property type="entry name" value="OS01G0543600 PROTEIN"/>
    <property type="match status" value="1"/>
</dbReference>
<dbReference type="PRINTS" id="PR00385">
    <property type="entry name" value="P450"/>
</dbReference>
<keyword evidence="7 13" id="KW-0479">Metal-binding</keyword>
<evidence type="ECO:0000256" key="2">
    <source>
        <dbReference type="ARBA" id="ARBA00004370"/>
    </source>
</evidence>
<sequence length="1550" mass="172106">MVLYLVYYSRLQQGTHAPAHAHGPTARPSPTTRAWLPAACQFATESARRPLLAARYRVLPEFASPKGMTPCHALLSAAKVSKLTSMPCISATYGSGSPQGISSSILQKLEHYFFLAMPAMVNLARQFMREMTAPQAWLLLLLFPLALLIHARYSLARWFRSHGGERRRKQPLDRLPPSPPALPVLGHLHLIGSLPHVSLRSLARKHGMDDLMFLRLGAMPVLVVSSPRAAEAVLRTHDHVFASRPHSLVAEVVMYGPSDVGFAPYGDYWRQARKLVTTHLLSVRKVQSFRHAREEEVVSRVMAKIGEAAAEGTVVDVGEMLSSFTNDLACRAVMGESFRSNGQNKLFRELVADTSPLLGGFNVEEFFPFLARFGVLSKVVRAKSERLRRRWDELLEPLIDDHERQYDAATPSDPNSFDDFIHVLLSVRQEYGLTREQMKALLLDVFFAGIESSAAVLEFTIIELIRRPHVMKKLQAEVRSSVPKEEAFVTEPNLTGMTYLKAVVKESLRLHNVTPLLAPRVSMASCNIDGYTIPAGVQVLINTWAIGRDARFWEDDPEEFVPERFIGDGSAANFLPFGSGRRMCAGQNFGMATPGAAFHRNQATADRSLPRSRSPGQSPSSRCTRPLPCGSMDMDALRQSLTCKDEQYANLVTPFTAAAVRSLTHAALPCHPPRDRASKTAAPIERRMMDRGCHSCSTVTEISEADPAEAWQHPPRRASFSRHFEYVHGVPYHFIPMANLAEQFVQDTISTAPRAWPLLLLFPLLLYCCATTLFGANRARGHHHHHDHQQQQPDGDDGHRLPPSPAALPLLGHLHLVGSLPHVSLRGLATKHGPDLMLLRLGSMPVLVASSPRAAEAVLRTHDHVFASRPHSLVGEVVLYGPSDAAFAPHGDYWRLARRLVTTHLLSARKVQCFRRAREGEVAMAMAPIAAAAAGEAAVDVGELLSSFTNDLACRAVMGASFRSEGRNKLFRRLVCETTPLLAGFNAEELFPFLARFGVIGRVVRARCERLRRRWDELLDRLIDDHESNEYEAAAVASGDPKEDDDFIHVLLSVRHDYGLTRDQMKGLLFDVFAGGIDSISSTLEFTMAELMRNPRVMKKLQAEVRSGTPKGQGMVTEDNLKSMPYLRAVTAESLRVYNVTPLMAPHLSMASCSIDGYEVPAGVRVLINAWAIARDTRYWGEDAEEFVPERFMDGGSAAHLSFKGSDFQFLTFGSGRRMCPGMNYAVAAVELMLANLVHRFDWDLPPGKKGSDIDMSEVFGLVVRRKEKLLGRQRQRQQVAGEHLPPSPPALPVLGHLHLVGSLPHVSLRNLARKHGMDDLMFLRLGAMPVLVVSSARAAEAVLRTHDHVFASRPHSLVAEIVLYGPSDVGFAPHGEYWRQARKLVTTHLLSVKKVQSFRLAREEEVSMVMAQIGEAAAAGAAVDMSGLLASFINDLGCRAVMGKSFRSEGRNKLLQKLIDDTSPLLAGFNVEEFFPFLARFGFLSNVVRAKSERLRRRWDELLDRLIEDHESKFTESRSGYTLLRLSYHTSPWLNAALRDITSQQGCKS</sequence>
<dbReference type="PROSITE" id="PS00086">
    <property type="entry name" value="CYTOCHROME_P450"/>
    <property type="match status" value="2"/>
</dbReference>
<keyword evidence="11" id="KW-0503">Monooxygenase</keyword>
<dbReference type="OrthoDB" id="1470350at2759"/>
<evidence type="ECO:0000256" key="4">
    <source>
        <dbReference type="ARBA" id="ARBA00010617"/>
    </source>
</evidence>
<keyword evidence="16" id="KW-1185">Reference proteome</keyword>
<dbReference type="FunFam" id="1.10.630.10:FF:000217">
    <property type="entry name" value="Os08g0105600 protein"/>
    <property type="match status" value="1"/>
</dbReference>
<evidence type="ECO:0008006" key="17">
    <source>
        <dbReference type="Google" id="ProtNLM"/>
    </source>
</evidence>
<dbReference type="InterPro" id="IPR001128">
    <property type="entry name" value="Cyt_P450"/>
</dbReference>